<organism evidence="1 2">
    <name type="scientific">Pisolithus microcarpus 441</name>
    <dbReference type="NCBI Taxonomy" id="765257"/>
    <lineage>
        <taxon>Eukaryota</taxon>
        <taxon>Fungi</taxon>
        <taxon>Dikarya</taxon>
        <taxon>Basidiomycota</taxon>
        <taxon>Agaricomycotina</taxon>
        <taxon>Agaricomycetes</taxon>
        <taxon>Agaricomycetidae</taxon>
        <taxon>Boletales</taxon>
        <taxon>Sclerodermatineae</taxon>
        <taxon>Pisolithaceae</taxon>
        <taxon>Pisolithus</taxon>
    </lineage>
</organism>
<dbReference type="Proteomes" id="UP000054018">
    <property type="component" value="Unassembled WGS sequence"/>
</dbReference>
<keyword evidence="2" id="KW-1185">Reference proteome</keyword>
<gene>
    <name evidence="1" type="ORF">PISMIDRAFT_533101</name>
</gene>
<sequence>MLVSSVQSDRPSNSSIILTQCTSNSTSIRVRIEPQRDNLRRRFHVYVWVPSTLDTVTNTRIYESQRKVSGIAGKLASTANDPLASLNLSSPPAQLFPMCPCRRAEATHQLLTLPSLLRQNLTRQRSSPAHTYPYPYPNPS</sequence>
<reference evidence="2" key="2">
    <citation type="submission" date="2015-01" db="EMBL/GenBank/DDBJ databases">
        <title>Evolutionary Origins and Diversification of the Mycorrhizal Mutualists.</title>
        <authorList>
            <consortium name="DOE Joint Genome Institute"/>
            <consortium name="Mycorrhizal Genomics Consortium"/>
            <person name="Kohler A."/>
            <person name="Kuo A."/>
            <person name="Nagy L.G."/>
            <person name="Floudas D."/>
            <person name="Copeland A."/>
            <person name="Barry K.W."/>
            <person name="Cichocki N."/>
            <person name="Veneault-Fourrey C."/>
            <person name="LaButti K."/>
            <person name="Lindquist E.A."/>
            <person name="Lipzen A."/>
            <person name="Lundell T."/>
            <person name="Morin E."/>
            <person name="Murat C."/>
            <person name="Riley R."/>
            <person name="Ohm R."/>
            <person name="Sun H."/>
            <person name="Tunlid A."/>
            <person name="Henrissat B."/>
            <person name="Grigoriev I.V."/>
            <person name="Hibbett D.S."/>
            <person name="Martin F."/>
        </authorList>
    </citation>
    <scope>NUCLEOTIDE SEQUENCE [LARGE SCALE GENOMIC DNA]</scope>
    <source>
        <strain evidence="2">441</strain>
    </source>
</reference>
<reference evidence="1 2" key="1">
    <citation type="submission" date="2014-04" db="EMBL/GenBank/DDBJ databases">
        <authorList>
            <consortium name="DOE Joint Genome Institute"/>
            <person name="Kuo A."/>
            <person name="Kohler A."/>
            <person name="Costa M.D."/>
            <person name="Nagy L.G."/>
            <person name="Floudas D."/>
            <person name="Copeland A."/>
            <person name="Barry K.W."/>
            <person name="Cichocki N."/>
            <person name="Veneault-Fourrey C."/>
            <person name="LaButti K."/>
            <person name="Lindquist E.A."/>
            <person name="Lipzen A."/>
            <person name="Lundell T."/>
            <person name="Morin E."/>
            <person name="Murat C."/>
            <person name="Sun H."/>
            <person name="Tunlid A."/>
            <person name="Henrissat B."/>
            <person name="Grigoriev I.V."/>
            <person name="Hibbett D.S."/>
            <person name="Martin F."/>
            <person name="Nordberg H.P."/>
            <person name="Cantor M.N."/>
            <person name="Hua S.X."/>
        </authorList>
    </citation>
    <scope>NUCLEOTIDE SEQUENCE [LARGE SCALE GENOMIC DNA]</scope>
    <source>
        <strain evidence="1 2">441</strain>
    </source>
</reference>
<protein>
    <submittedName>
        <fullName evidence="1">Uncharacterized protein</fullName>
    </submittedName>
</protein>
<proteinExistence type="predicted"/>
<dbReference type="AlphaFoldDB" id="A0A0C9YLA8"/>
<name>A0A0C9YLA8_9AGAM</name>
<evidence type="ECO:0000313" key="1">
    <source>
        <dbReference type="EMBL" id="KIK11097.1"/>
    </source>
</evidence>
<evidence type="ECO:0000313" key="2">
    <source>
        <dbReference type="Proteomes" id="UP000054018"/>
    </source>
</evidence>
<dbReference type="EMBL" id="KN834302">
    <property type="protein sequence ID" value="KIK11097.1"/>
    <property type="molecule type" value="Genomic_DNA"/>
</dbReference>
<accession>A0A0C9YLA8</accession>
<dbReference type="HOGENOM" id="CLU_1835931_0_0_1"/>
<dbReference type="OrthoDB" id="10596209at2759"/>